<organism evidence="1 2">
    <name type="scientific">Ataeniobius toweri</name>
    <dbReference type="NCBI Taxonomy" id="208326"/>
    <lineage>
        <taxon>Eukaryota</taxon>
        <taxon>Metazoa</taxon>
        <taxon>Chordata</taxon>
        <taxon>Craniata</taxon>
        <taxon>Vertebrata</taxon>
        <taxon>Euteleostomi</taxon>
        <taxon>Actinopterygii</taxon>
        <taxon>Neopterygii</taxon>
        <taxon>Teleostei</taxon>
        <taxon>Neoteleostei</taxon>
        <taxon>Acanthomorphata</taxon>
        <taxon>Ovalentaria</taxon>
        <taxon>Atherinomorphae</taxon>
        <taxon>Cyprinodontiformes</taxon>
        <taxon>Goodeidae</taxon>
        <taxon>Ataeniobius</taxon>
    </lineage>
</organism>
<gene>
    <name evidence="1" type="ORF">ATANTOWER_014081</name>
</gene>
<dbReference type="Proteomes" id="UP001345963">
    <property type="component" value="Unassembled WGS sequence"/>
</dbReference>
<dbReference type="EMBL" id="JAHUTI010071786">
    <property type="protein sequence ID" value="MED6255732.1"/>
    <property type="molecule type" value="Genomic_DNA"/>
</dbReference>
<comment type="caution">
    <text evidence="1">The sequence shown here is derived from an EMBL/GenBank/DDBJ whole genome shotgun (WGS) entry which is preliminary data.</text>
</comment>
<proteinExistence type="predicted"/>
<evidence type="ECO:0000313" key="2">
    <source>
        <dbReference type="Proteomes" id="UP001345963"/>
    </source>
</evidence>
<evidence type="ECO:0000313" key="1">
    <source>
        <dbReference type="EMBL" id="MED6255732.1"/>
    </source>
</evidence>
<keyword evidence="2" id="KW-1185">Reference proteome</keyword>
<reference evidence="1 2" key="1">
    <citation type="submission" date="2021-07" db="EMBL/GenBank/DDBJ databases">
        <authorList>
            <person name="Palmer J.M."/>
        </authorList>
    </citation>
    <scope>NUCLEOTIDE SEQUENCE [LARGE SCALE GENOMIC DNA]</scope>
    <source>
        <strain evidence="1 2">AT_MEX2019</strain>
        <tissue evidence="1">Muscle</tissue>
    </source>
</reference>
<sequence length="102" mass="11730">MQHEVLKLRTNSTIMDNKKKVVSGQNISCYTGTQVQSSWEALIGPSHCRLYRFSNQAHFRFLSSHTVFVRHNLRTKKRSNMHRKQVAGSAGLQEQNDVALLF</sequence>
<name>A0ABU7BYI8_9TELE</name>
<protein>
    <submittedName>
        <fullName evidence="1">Uncharacterized protein</fullName>
    </submittedName>
</protein>
<accession>A0ABU7BYI8</accession>